<dbReference type="RefSeq" id="WP_165187812.1">
    <property type="nucleotide sequence ID" value="NZ_LR699554.1"/>
</dbReference>
<feature type="domain" description="Peptidase C14 caspase" evidence="2">
    <location>
        <begin position="175"/>
        <end position="474"/>
    </location>
</feature>
<keyword evidence="4" id="KW-1185">Reference proteome</keyword>
<evidence type="ECO:0000313" key="3">
    <source>
        <dbReference type="EMBL" id="VVD31862.1"/>
    </source>
</evidence>
<proteinExistence type="predicted"/>
<feature type="region of interest" description="Disordered" evidence="1">
    <location>
        <begin position="459"/>
        <end position="483"/>
    </location>
</feature>
<dbReference type="GO" id="GO:0004197">
    <property type="term" value="F:cysteine-type endopeptidase activity"/>
    <property type="evidence" value="ECO:0007669"/>
    <property type="project" value="InterPro"/>
</dbReference>
<dbReference type="Gene3D" id="3.40.50.1460">
    <property type="match status" value="1"/>
</dbReference>
<evidence type="ECO:0000256" key="1">
    <source>
        <dbReference type="SAM" id="MobiDB-lite"/>
    </source>
</evidence>
<evidence type="ECO:0000313" key="4">
    <source>
        <dbReference type="Proteomes" id="UP000325811"/>
    </source>
</evidence>
<feature type="compositionally biased region" description="Basic and acidic residues" evidence="1">
    <location>
        <begin position="459"/>
        <end position="468"/>
    </location>
</feature>
<dbReference type="Pfam" id="PF00656">
    <property type="entry name" value="Peptidase_C14"/>
    <property type="match status" value="1"/>
</dbReference>
<accession>A0A5Q4YX77</accession>
<dbReference type="InterPro" id="IPR011600">
    <property type="entry name" value="Pept_C14_caspase"/>
</dbReference>
<dbReference type="Proteomes" id="UP000325811">
    <property type="component" value="Chromosome II"/>
</dbReference>
<protein>
    <submittedName>
        <fullName evidence="3">Caspase domain-containing protein</fullName>
    </submittedName>
</protein>
<feature type="compositionally biased region" description="Polar residues" evidence="1">
    <location>
        <begin position="469"/>
        <end position="483"/>
    </location>
</feature>
<dbReference type="KEGG" id="pdio:PDMSB3_0564.1"/>
<evidence type="ECO:0000259" key="2">
    <source>
        <dbReference type="Pfam" id="PF00656"/>
    </source>
</evidence>
<dbReference type="GO" id="GO:0006508">
    <property type="term" value="P:proteolysis"/>
    <property type="evidence" value="ECO:0007669"/>
    <property type="project" value="InterPro"/>
</dbReference>
<dbReference type="EMBL" id="LR699554">
    <property type="protein sequence ID" value="VVD31862.1"/>
    <property type="molecule type" value="Genomic_DNA"/>
</dbReference>
<reference evidence="3 4" key="1">
    <citation type="submission" date="2019-08" db="EMBL/GenBank/DDBJ databases">
        <authorList>
            <person name="Herpell B J."/>
        </authorList>
    </citation>
    <scope>NUCLEOTIDE SEQUENCE [LARGE SCALE GENOMIC DNA]</scope>
    <source>
        <strain evidence="4">Msb3</strain>
    </source>
</reference>
<dbReference type="InterPro" id="IPR029030">
    <property type="entry name" value="Caspase-like_dom_sf"/>
</dbReference>
<dbReference type="SUPFAM" id="SSF52129">
    <property type="entry name" value="Caspase-like"/>
    <property type="match status" value="1"/>
</dbReference>
<gene>
    <name evidence="3" type="ORF">PDMSB3_0564</name>
</gene>
<sequence length="483" mass="52946">MADRLRPAGHGCSTPFPENLWRCPSACMFPVARAGAAVLYLYVMNLSLARVAIVCGSLLLTACAASSLPGYQNAYRAYNVPQPLFDRIKVKFREHGLEYADISRDATGRVQLTGNYRNEDEVDQAFTIVQSIVGMKSTSPFYPQNIKEKRWEVAAGKALNSYAHDGPPRSSVAVKRALVVGLNHFADSRNLKEIQGRDDAIVVQGYLKRAGYSVTTLLDERATQANIEAALNNLDRNIGPNDDVFIYISSHGTPPVPTPGGQDYRKMSIVAYDSGDRNTMRMNDATEFYLYIQKHSVPDTLVQNVARRPSHSTRVLIDTCYSGDMLDDIRDESTAYILQTNGGEKERAGISLASWTTADFTSKGIRFAADPGDKVGTAKAPATIDRTRNGYTIITATSVNEKSWGPSGGNTFESPIAGEGQIKGSFFTQSLFAYLDRNNGQLGPAFRDARAFTSIKAVEASHGKEHQTPRQYSTIPDDQNAIN</sequence>
<organism evidence="3 4">
    <name type="scientific">Paraburkholderia dioscoreae</name>
    <dbReference type="NCBI Taxonomy" id="2604047"/>
    <lineage>
        <taxon>Bacteria</taxon>
        <taxon>Pseudomonadati</taxon>
        <taxon>Pseudomonadota</taxon>
        <taxon>Betaproteobacteria</taxon>
        <taxon>Burkholderiales</taxon>
        <taxon>Burkholderiaceae</taxon>
        <taxon>Paraburkholderia</taxon>
    </lineage>
</organism>
<dbReference type="AlphaFoldDB" id="A0A5Q4YX77"/>
<name>A0A5Q4YX77_9BURK</name>